<gene>
    <name evidence="1" type="ORF">GCM10009821_29430</name>
</gene>
<dbReference type="Proteomes" id="UP001501480">
    <property type="component" value="Unassembled WGS sequence"/>
</dbReference>
<accession>A0ABN2W7N1</accession>
<keyword evidence="2" id="KW-1185">Reference proteome</keyword>
<name>A0ABN2W7N1_9ACTN</name>
<proteinExistence type="predicted"/>
<dbReference type="EMBL" id="BAAAPY010000019">
    <property type="protein sequence ID" value="GAA2085886.1"/>
    <property type="molecule type" value="Genomic_DNA"/>
</dbReference>
<comment type="caution">
    <text evidence="1">The sequence shown here is derived from an EMBL/GenBank/DDBJ whole genome shotgun (WGS) entry which is preliminary data.</text>
</comment>
<sequence>MTAEIARKVLEHESARIAEMTVQQLRTEVGGPSGISLERVVDGVAFDVKLELHEYRDGAVDLLISVSGPSVGSKALSDLIPIRGAEARRRRRNFWRR</sequence>
<organism evidence="1 2">
    <name type="scientific">Aeromicrobium halocynthiae</name>
    <dbReference type="NCBI Taxonomy" id="560557"/>
    <lineage>
        <taxon>Bacteria</taxon>
        <taxon>Bacillati</taxon>
        <taxon>Actinomycetota</taxon>
        <taxon>Actinomycetes</taxon>
        <taxon>Propionibacteriales</taxon>
        <taxon>Nocardioidaceae</taxon>
        <taxon>Aeromicrobium</taxon>
    </lineage>
</organism>
<evidence type="ECO:0000313" key="2">
    <source>
        <dbReference type="Proteomes" id="UP001501480"/>
    </source>
</evidence>
<evidence type="ECO:0000313" key="1">
    <source>
        <dbReference type="EMBL" id="GAA2085886.1"/>
    </source>
</evidence>
<reference evidence="1 2" key="1">
    <citation type="journal article" date="2019" name="Int. J. Syst. Evol. Microbiol.">
        <title>The Global Catalogue of Microorganisms (GCM) 10K type strain sequencing project: providing services to taxonomists for standard genome sequencing and annotation.</title>
        <authorList>
            <consortium name="The Broad Institute Genomics Platform"/>
            <consortium name="The Broad Institute Genome Sequencing Center for Infectious Disease"/>
            <person name="Wu L."/>
            <person name="Ma J."/>
        </authorList>
    </citation>
    <scope>NUCLEOTIDE SEQUENCE [LARGE SCALE GENOMIC DNA]</scope>
    <source>
        <strain evidence="1 2">JCM 15749</strain>
    </source>
</reference>
<protein>
    <submittedName>
        <fullName evidence="1">Uncharacterized protein</fullName>
    </submittedName>
</protein>